<protein>
    <submittedName>
        <fullName evidence="2">M23 family metallopeptidase</fullName>
        <ecNumber evidence="2">3.4.24.-</ecNumber>
    </submittedName>
</protein>
<organism evidence="2 3">
    <name type="scientific">Mariniflexile jejuense</name>
    <dbReference type="NCBI Taxonomy" id="1173582"/>
    <lineage>
        <taxon>Bacteria</taxon>
        <taxon>Pseudomonadati</taxon>
        <taxon>Bacteroidota</taxon>
        <taxon>Flavobacteriia</taxon>
        <taxon>Flavobacteriales</taxon>
        <taxon>Flavobacteriaceae</taxon>
        <taxon>Mariniflexile</taxon>
    </lineage>
</organism>
<proteinExistence type="predicted"/>
<dbReference type="EC" id="3.4.24.-" evidence="2"/>
<dbReference type="PANTHER" id="PTHR21666:SF270">
    <property type="entry name" value="MUREIN HYDROLASE ACTIVATOR ENVC"/>
    <property type="match status" value="1"/>
</dbReference>
<dbReference type="SUPFAM" id="SSF51261">
    <property type="entry name" value="Duplicated hybrid motif"/>
    <property type="match status" value="1"/>
</dbReference>
<sequence length="331" mass="35564">MGIAQDYSEAGDDWGVDDWISWAEDNDIDYDVFTDPNDYIYDVNNDDDVTNDVYDWNDDGVIDVYDAAIQTNYGQNFDEMVIIGSSSNSDDECISCACDPYYCPPVTDPDPEEETCPSGDACECFGIGCMDYNNCENDSDGDGINNCIDDCFGVKDNCGVCGGDGSSCVNDKPCKGDPVKNPEVAAQKNSGINGGKFGYTRSGGKQFHGGLDIKNSYGSPVYAMFDGHAQATALIPKAGYVVYQTAIVNGENISIQYFHLQENNRVTGDVKAGDIIGYQGDSGNLGNAISQGLSVSHVHIKIKNSSGTALNPENYLATKFDSSGKPINNCN</sequence>
<keyword evidence="2" id="KW-0378">Hydrolase</keyword>
<dbReference type="PANTHER" id="PTHR21666">
    <property type="entry name" value="PEPTIDASE-RELATED"/>
    <property type="match status" value="1"/>
</dbReference>
<name>A0ABW3JIL7_9FLAO</name>
<reference evidence="3" key="1">
    <citation type="journal article" date="2019" name="Int. J. Syst. Evol. Microbiol.">
        <title>The Global Catalogue of Microorganisms (GCM) 10K type strain sequencing project: providing services to taxonomists for standard genome sequencing and annotation.</title>
        <authorList>
            <consortium name="The Broad Institute Genomics Platform"/>
            <consortium name="The Broad Institute Genome Sequencing Center for Infectious Disease"/>
            <person name="Wu L."/>
            <person name="Ma J."/>
        </authorList>
    </citation>
    <scope>NUCLEOTIDE SEQUENCE [LARGE SCALE GENOMIC DNA]</scope>
    <source>
        <strain evidence="3">CCUG 62414</strain>
    </source>
</reference>
<dbReference type="InterPro" id="IPR050570">
    <property type="entry name" value="Cell_wall_metabolism_enzyme"/>
</dbReference>
<dbReference type="Gene3D" id="2.70.70.10">
    <property type="entry name" value="Glucose Permease (Domain IIA)"/>
    <property type="match status" value="1"/>
</dbReference>
<dbReference type="InterPro" id="IPR011055">
    <property type="entry name" value="Dup_hybrid_motif"/>
</dbReference>
<keyword evidence="3" id="KW-1185">Reference proteome</keyword>
<dbReference type="CDD" id="cd12797">
    <property type="entry name" value="M23_peptidase"/>
    <property type="match status" value="1"/>
</dbReference>
<evidence type="ECO:0000259" key="1">
    <source>
        <dbReference type="Pfam" id="PF01551"/>
    </source>
</evidence>
<feature type="domain" description="M23ase beta-sheet core" evidence="1">
    <location>
        <begin position="207"/>
        <end position="312"/>
    </location>
</feature>
<accession>A0ABW3JIL7</accession>
<dbReference type="EMBL" id="JBHTJI010000001">
    <property type="protein sequence ID" value="MFD0989789.1"/>
    <property type="molecule type" value="Genomic_DNA"/>
</dbReference>
<gene>
    <name evidence="2" type="ORF">ACFQ1R_06760</name>
</gene>
<comment type="caution">
    <text evidence="2">The sequence shown here is derived from an EMBL/GenBank/DDBJ whole genome shotgun (WGS) entry which is preliminary data.</text>
</comment>
<dbReference type="RefSeq" id="WP_379925377.1">
    <property type="nucleotide sequence ID" value="NZ_JBHTJI010000001.1"/>
</dbReference>
<evidence type="ECO:0000313" key="3">
    <source>
        <dbReference type="Proteomes" id="UP001597061"/>
    </source>
</evidence>
<dbReference type="GO" id="GO:0016787">
    <property type="term" value="F:hydrolase activity"/>
    <property type="evidence" value="ECO:0007669"/>
    <property type="project" value="UniProtKB-KW"/>
</dbReference>
<evidence type="ECO:0000313" key="2">
    <source>
        <dbReference type="EMBL" id="MFD0989789.1"/>
    </source>
</evidence>
<dbReference type="InterPro" id="IPR016047">
    <property type="entry name" value="M23ase_b-sheet_dom"/>
</dbReference>
<dbReference type="Proteomes" id="UP001597061">
    <property type="component" value="Unassembled WGS sequence"/>
</dbReference>
<dbReference type="Pfam" id="PF01551">
    <property type="entry name" value="Peptidase_M23"/>
    <property type="match status" value="1"/>
</dbReference>